<protein>
    <submittedName>
        <fullName evidence="1">Uncharacterized protein</fullName>
    </submittedName>
</protein>
<dbReference type="EMBL" id="UFYA01000001">
    <property type="protein sequence ID" value="STD07949.1"/>
    <property type="molecule type" value="Genomic_DNA"/>
</dbReference>
<organism evidence="1 2">
    <name type="scientific">Dermatophilus congolensis</name>
    <dbReference type="NCBI Taxonomy" id="1863"/>
    <lineage>
        <taxon>Bacteria</taxon>
        <taxon>Bacillati</taxon>
        <taxon>Actinomycetota</taxon>
        <taxon>Actinomycetes</taxon>
        <taxon>Micrococcales</taxon>
        <taxon>Dermatophilaceae</taxon>
        <taxon>Dermatophilus</taxon>
    </lineage>
</organism>
<accession>A0AA46BMQ9</accession>
<proteinExistence type="predicted"/>
<dbReference type="Proteomes" id="UP000254118">
    <property type="component" value="Unassembled WGS sequence"/>
</dbReference>
<evidence type="ECO:0000313" key="2">
    <source>
        <dbReference type="Proteomes" id="UP000254118"/>
    </source>
</evidence>
<sequence length="202" mass="21147">MGQLPGTCVLSGVGCSGDVEFSHGAPLAVFDLFADDLGGLGEVLGEFFFHCFEVFAGNVGFSSFVGECFEEDVGVGVFDAAGPFEPEVAFFGSGRFGEGAADFWPVICVFGFDEEFDVDEDHAFTLTEVGDLRRVSCVVGWGCHCCVGAGFGFLVSGGVGRSAQRSGVCSPVVVISVPAGADAGEGASAVVPRRRERVRMRW</sequence>
<name>A0AA46BMQ9_9MICO</name>
<gene>
    <name evidence="1" type="ORF">NCTC7915_00887</name>
</gene>
<comment type="caution">
    <text evidence="1">The sequence shown here is derived from an EMBL/GenBank/DDBJ whole genome shotgun (WGS) entry which is preliminary data.</text>
</comment>
<dbReference type="AlphaFoldDB" id="A0AA46BMQ9"/>
<reference evidence="1 2" key="1">
    <citation type="submission" date="2018-06" db="EMBL/GenBank/DDBJ databases">
        <authorList>
            <consortium name="Pathogen Informatics"/>
            <person name="Doyle S."/>
        </authorList>
    </citation>
    <scope>NUCLEOTIDE SEQUENCE [LARGE SCALE GENOMIC DNA]</scope>
    <source>
        <strain evidence="1 2">NCTC7915</strain>
    </source>
</reference>
<evidence type="ECO:0000313" key="1">
    <source>
        <dbReference type="EMBL" id="STD07949.1"/>
    </source>
</evidence>